<evidence type="ECO:0000256" key="12">
    <source>
        <dbReference type="RuleBase" id="RU364006"/>
    </source>
</evidence>
<dbReference type="GO" id="GO:0005829">
    <property type="term" value="C:cytosol"/>
    <property type="evidence" value="ECO:0007669"/>
    <property type="project" value="TreeGrafter"/>
</dbReference>
<evidence type="ECO:0000256" key="9">
    <source>
        <dbReference type="ARBA" id="ARBA00049558"/>
    </source>
</evidence>
<comment type="catalytic activity">
    <reaction evidence="12">
        <text>2'-deoxycytidine + H2O + H(+) = 2'-deoxyuridine + NH4(+)</text>
        <dbReference type="Rhea" id="RHEA:13433"/>
        <dbReference type="ChEBI" id="CHEBI:15377"/>
        <dbReference type="ChEBI" id="CHEBI:15378"/>
        <dbReference type="ChEBI" id="CHEBI:15698"/>
        <dbReference type="ChEBI" id="CHEBI:16450"/>
        <dbReference type="ChEBI" id="CHEBI:28938"/>
        <dbReference type="EC" id="3.5.4.5"/>
    </reaction>
</comment>
<evidence type="ECO:0000256" key="11">
    <source>
        <dbReference type="PIRSR" id="PIRSR606262-3"/>
    </source>
</evidence>
<keyword evidence="15" id="KW-1185">Reference proteome</keyword>
<name>A0A1Y1Y310_9FUNG</name>
<dbReference type="GO" id="GO:0072527">
    <property type="term" value="P:pyrimidine-containing compound metabolic process"/>
    <property type="evidence" value="ECO:0007669"/>
    <property type="project" value="UniProtKB-ARBA"/>
</dbReference>
<dbReference type="CDD" id="cd01283">
    <property type="entry name" value="cytidine_deaminase"/>
    <property type="match status" value="1"/>
</dbReference>
<keyword evidence="7 11" id="KW-0862">Zinc</keyword>
<dbReference type="Gene3D" id="3.40.140.10">
    <property type="entry name" value="Cytidine Deaminase, domain 2"/>
    <property type="match status" value="1"/>
</dbReference>
<dbReference type="GO" id="GO:0004126">
    <property type="term" value="F:cytidine deaminase activity"/>
    <property type="evidence" value="ECO:0007669"/>
    <property type="project" value="UniProtKB-UniRule"/>
</dbReference>
<dbReference type="Proteomes" id="UP000193498">
    <property type="component" value="Unassembled WGS sequence"/>
</dbReference>
<gene>
    <name evidence="14" type="ORF">K493DRAFT_376951</name>
</gene>
<dbReference type="GO" id="GO:0055086">
    <property type="term" value="P:nucleobase-containing small molecule metabolic process"/>
    <property type="evidence" value="ECO:0007669"/>
    <property type="project" value="UniProtKB-ARBA"/>
</dbReference>
<evidence type="ECO:0000256" key="1">
    <source>
        <dbReference type="ARBA" id="ARBA00001947"/>
    </source>
</evidence>
<evidence type="ECO:0000313" key="14">
    <source>
        <dbReference type="EMBL" id="ORX92383.1"/>
    </source>
</evidence>
<sequence>MAIEALDNSYAPYTNFKVGAALLTGGNHFYKGCNIENASLGAGICAERAAFARAWTDGEKKFLAVAIATDPPSFTFPCGTCRQFMAEWGTDLNVYAVKSHKSTQVLSLEELLPHRFTHHP</sequence>
<accession>A0A1Y1Y310</accession>
<dbReference type="EMBL" id="MCFE01000279">
    <property type="protein sequence ID" value="ORX92383.1"/>
    <property type="molecule type" value="Genomic_DNA"/>
</dbReference>
<dbReference type="InterPro" id="IPR016193">
    <property type="entry name" value="Cytidine_deaminase-like"/>
</dbReference>
<dbReference type="FunCoup" id="A0A1Y1Y310">
    <property type="interactions" value="863"/>
</dbReference>
<evidence type="ECO:0000256" key="10">
    <source>
        <dbReference type="PIRSR" id="PIRSR606262-1"/>
    </source>
</evidence>
<evidence type="ECO:0000256" key="6">
    <source>
        <dbReference type="ARBA" id="ARBA00022801"/>
    </source>
</evidence>
<dbReference type="PANTHER" id="PTHR11644:SF2">
    <property type="entry name" value="CYTIDINE DEAMINASE"/>
    <property type="match status" value="1"/>
</dbReference>
<feature type="binding site" evidence="11">
    <location>
        <position position="45"/>
    </location>
    <ligand>
        <name>Zn(2+)</name>
        <dbReference type="ChEBI" id="CHEBI:29105"/>
        <note>catalytic</note>
    </ligand>
</feature>
<evidence type="ECO:0000256" key="2">
    <source>
        <dbReference type="ARBA" id="ARBA00003949"/>
    </source>
</evidence>
<dbReference type="SUPFAM" id="SSF53927">
    <property type="entry name" value="Cytidine deaminase-like"/>
    <property type="match status" value="1"/>
</dbReference>
<evidence type="ECO:0000313" key="15">
    <source>
        <dbReference type="Proteomes" id="UP000193498"/>
    </source>
</evidence>
<keyword evidence="5 11" id="KW-0479">Metal-binding</keyword>
<protein>
    <recommendedName>
        <fullName evidence="4 12">Cytidine deaminase</fullName>
        <ecNumber evidence="4 12">3.5.4.5</ecNumber>
    </recommendedName>
    <alternativeName>
        <fullName evidence="8 12">Cytidine aminohydrolase</fullName>
    </alternativeName>
</protein>
<feature type="active site" description="Proton donor" evidence="10">
    <location>
        <position position="47"/>
    </location>
</feature>
<dbReference type="STRING" id="1314790.A0A1Y1Y310"/>
<dbReference type="FunFam" id="3.40.140.10:FF:000008">
    <property type="entry name" value="Cytidine deaminase"/>
    <property type="match status" value="1"/>
</dbReference>
<comment type="function">
    <text evidence="2 12">This enzyme scavenges exogenous and endogenous cytidine and 2'-deoxycytidine for UMP synthesis.</text>
</comment>
<proteinExistence type="inferred from homology"/>
<dbReference type="InParanoid" id="A0A1Y1Y310"/>
<dbReference type="GO" id="GO:0008270">
    <property type="term" value="F:zinc ion binding"/>
    <property type="evidence" value="ECO:0007669"/>
    <property type="project" value="UniProtKB-UniRule"/>
</dbReference>
<dbReference type="InterPro" id="IPR050202">
    <property type="entry name" value="Cyt/Deoxycyt_deaminase"/>
</dbReference>
<organism evidence="14 15">
    <name type="scientific">Basidiobolus meristosporus CBS 931.73</name>
    <dbReference type="NCBI Taxonomy" id="1314790"/>
    <lineage>
        <taxon>Eukaryota</taxon>
        <taxon>Fungi</taxon>
        <taxon>Fungi incertae sedis</taxon>
        <taxon>Zoopagomycota</taxon>
        <taxon>Entomophthoromycotina</taxon>
        <taxon>Basidiobolomycetes</taxon>
        <taxon>Basidiobolales</taxon>
        <taxon>Basidiobolaceae</taxon>
        <taxon>Basidiobolus</taxon>
    </lineage>
</organism>
<reference evidence="14 15" key="1">
    <citation type="submission" date="2016-07" db="EMBL/GenBank/DDBJ databases">
        <title>Pervasive Adenine N6-methylation of Active Genes in Fungi.</title>
        <authorList>
            <consortium name="DOE Joint Genome Institute"/>
            <person name="Mondo S.J."/>
            <person name="Dannebaum R.O."/>
            <person name="Kuo R.C."/>
            <person name="Labutti K."/>
            <person name="Haridas S."/>
            <person name="Kuo A."/>
            <person name="Salamov A."/>
            <person name="Ahrendt S.R."/>
            <person name="Lipzen A."/>
            <person name="Sullivan W."/>
            <person name="Andreopoulos W.B."/>
            <person name="Clum A."/>
            <person name="Lindquist E."/>
            <person name="Daum C."/>
            <person name="Ramamoorthy G.K."/>
            <person name="Gryganskyi A."/>
            <person name="Culley D."/>
            <person name="Magnuson J.K."/>
            <person name="James T.Y."/>
            <person name="O'Malley M.A."/>
            <person name="Stajich J.E."/>
            <person name="Spatafora J.W."/>
            <person name="Visel A."/>
            <person name="Grigoriev I.V."/>
        </authorList>
    </citation>
    <scope>NUCLEOTIDE SEQUENCE [LARGE SCALE GENOMIC DNA]</scope>
    <source>
        <strain evidence="14 15">CBS 931.73</strain>
    </source>
</reference>
<evidence type="ECO:0000256" key="7">
    <source>
        <dbReference type="ARBA" id="ARBA00022833"/>
    </source>
</evidence>
<dbReference type="NCBIfam" id="TIGR01354">
    <property type="entry name" value="cyt_deam_tetra"/>
    <property type="match status" value="1"/>
</dbReference>
<comment type="cofactor">
    <cofactor evidence="1 11 12">
        <name>Zn(2+)</name>
        <dbReference type="ChEBI" id="CHEBI:29105"/>
    </cofactor>
</comment>
<dbReference type="PANTHER" id="PTHR11644">
    <property type="entry name" value="CYTIDINE DEAMINASE"/>
    <property type="match status" value="1"/>
</dbReference>
<dbReference type="OrthoDB" id="414540at2759"/>
<dbReference type="PROSITE" id="PS51747">
    <property type="entry name" value="CYT_DCMP_DEAMINASES_2"/>
    <property type="match status" value="1"/>
</dbReference>
<dbReference type="NCBIfam" id="NF004064">
    <property type="entry name" value="PRK05578.1"/>
    <property type="match status" value="1"/>
</dbReference>
<evidence type="ECO:0000259" key="13">
    <source>
        <dbReference type="PROSITE" id="PS51747"/>
    </source>
</evidence>
<comment type="caution">
    <text evidence="14">The sequence shown here is derived from an EMBL/GenBank/DDBJ whole genome shotgun (WGS) entry which is preliminary data.</text>
</comment>
<dbReference type="InterPro" id="IPR002125">
    <property type="entry name" value="CMP_dCMP_dom"/>
</dbReference>
<keyword evidence="6 12" id="KW-0378">Hydrolase</keyword>
<evidence type="ECO:0000256" key="8">
    <source>
        <dbReference type="ARBA" id="ARBA00032005"/>
    </source>
</evidence>
<feature type="domain" description="CMP/dCMP-type deaminase" evidence="13">
    <location>
        <begin position="1"/>
        <end position="119"/>
    </location>
</feature>
<evidence type="ECO:0000256" key="4">
    <source>
        <dbReference type="ARBA" id="ARBA00012783"/>
    </source>
</evidence>
<dbReference type="InterPro" id="IPR006262">
    <property type="entry name" value="Cyt_deam_tetra"/>
</dbReference>
<evidence type="ECO:0000256" key="3">
    <source>
        <dbReference type="ARBA" id="ARBA00006576"/>
    </source>
</evidence>
<feature type="binding site" evidence="11">
    <location>
        <position position="81"/>
    </location>
    <ligand>
        <name>Zn(2+)</name>
        <dbReference type="ChEBI" id="CHEBI:29105"/>
        <note>catalytic</note>
    </ligand>
</feature>
<dbReference type="EC" id="3.5.4.5" evidence="4 12"/>
<dbReference type="Pfam" id="PF00383">
    <property type="entry name" value="dCMP_cyt_deam_1"/>
    <property type="match status" value="1"/>
</dbReference>
<comment type="similarity">
    <text evidence="3 12">Belongs to the cytidine and deoxycytidylate deaminase family.</text>
</comment>
<feature type="binding site" evidence="11">
    <location>
        <position position="78"/>
    </location>
    <ligand>
        <name>Zn(2+)</name>
        <dbReference type="ChEBI" id="CHEBI:29105"/>
        <note>catalytic</note>
    </ligand>
</feature>
<evidence type="ECO:0000256" key="5">
    <source>
        <dbReference type="ARBA" id="ARBA00022723"/>
    </source>
</evidence>
<comment type="catalytic activity">
    <reaction evidence="9 12">
        <text>cytidine + H2O + H(+) = uridine + NH4(+)</text>
        <dbReference type="Rhea" id="RHEA:16069"/>
        <dbReference type="ChEBI" id="CHEBI:15377"/>
        <dbReference type="ChEBI" id="CHEBI:15378"/>
        <dbReference type="ChEBI" id="CHEBI:16704"/>
        <dbReference type="ChEBI" id="CHEBI:17562"/>
        <dbReference type="ChEBI" id="CHEBI:28938"/>
        <dbReference type="EC" id="3.5.4.5"/>
    </reaction>
</comment>
<dbReference type="AlphaFoldDB" id="A0A1Y1Y310"/>